<evidence type="ECO:0000313" key="2">
    <source>
        <dbReference type="EMBL" id="APG27871.1"/>
    </source>
</evidence>
<organism evidence="2 3">
    <name type="scientific">Syntrophotalea acetylenivorans</name>
    <dbReference type="NCBI Taxonomy" id="1842532"/>
    <lineage>
        <taxon>Bacteria</taxon>
        <taxon>Pseudomonadati</taxon>
        <taxon>Thermodesulfobacteriota</taxon>
        <taxon>Desulfuromonadia</taxon>
        <taxon>Desulfuromonadales</taxon>
        <taxon>Syntrophotaleaceae</taxon>
        <taxon>Syntrophotalea</taxon>
    </lineage>
</organism>
<dbReference type="AlphaFoldDB" id="A0A1L3GPJ8"/>
<dbReference type="Proteomes" id="UP000182517">
    <property type="component" value="Chromosome"/>
</dbReference>
<evidence type="ECO:0000313" key="3">
    <source>
        <dbReference type="Proteomes" id="UP000182517"/>
    </source>
</evidence>
<dbReference type="GO" id="GO:0016887">
    <property type="term" value="F:ATP hydrolysis activity"/>
    <property type="evidence" value="ECO:0007669"/>
    <property type="project" value="InterPro"/>
</dbReference>
<dbReference type="Gene3D" id="3.40.50.300">
    <property type="entry name" value="P-loop containing nucleotide triphosphate hydrolases"/>
    <property type="match status" value="1"/>
</dbReference>
<dbReference type="InterPro" id="IPR052026">
    <property type="entry name" value="ExeA_AAA_ATPase_DNA-bind"/>
</dbReference>
<evidence type="ECO:0000259" key="1">
    <source>
        <dbReference type="Pfam" id="PF13401"/>
    </source>
</evidence>
<dbReference type="Pfam" id="PF13401">
    <property type="entry name" value="AAA_22"/>
    <property type="match status" value="1"/>
</dbReference>
<name>A0A1L3GPJ8_9BACT</name>
<gene>
    <name evidence="2" type="ORF">A7E78_08505</name>
</gene>
<keyword evidence="3" id="KW-1185">Reference proteome</keyword>
<dbReference type="KEGG" id="pef:A7E78_08505"/>
<dbReference type="InterPro" id="IPR027417">
    <property type="entry name" value="P-loop_NTPase"/>
</dbReference>
<proteinExistence type="predicted"/>
<dbReference type="OrthoDB" id="9779230at2"/>
<dbReference type="RefSeq" id="WP_072283835.1">
    <property type="nucleotide sequence ID" value="NZ_CP015519.1"/>
</dbReference>
<dbReference type="STRING" id="1842532.A7E78_08505"/>
<sequence length="280" mass="31238">MYLEHFGLSELPFSLTPDPGYFFRYSEHQEALNVLLVALQGGEGFIKITGEVGTGKTLLCRTLLDALDDLYVTAYLPNPLLEPLDLYRAVATELGLAELQWADLHSLLNRIVEHLLRVADSGRRVVLCIDEAQSMSDSGLEAVRLLSNVETSKRKLLHIVLFGQPELDERLAGRGLRQLRQRLAFSYRLSPFDLDGTCGYVSHRLKTAGCQKPLFSRFALRKLHRSSRGIPRLINVLGHKALLATYGRGAEQVGRTQVVAAARDTEDVCSGGFLGLRRFF</sequence>
<dbReference type="PANTHER" id="PTHR35894:SF7">
    <property type="entry name" value="GENERAL SECRETION PATHWAY PROTEIN A-RELATED"/>
    <property type="match status" value="1"/>
</dbReference>
<protein>
    <submittedName>
        <fullName evidence="2">AAA family ATPase</fullName>
    </submittedName>
</protein>
<dbReference type="InterPro" id="IPR049945">
    <property type="entry name" value="AAA_22"/>
</dbReference>
<dbReference type="SUPFAM" id="SSF52540">
    <property type="entry name" value="P-loop containing nucleoside triphosphate hydrolases"/>
    <property type="match status" value="1"/>
</dbReference>
<dbReference type="EMBL" id="CP015519">
    <property type="protein sequence ID" value="APG27871.1"/>
    <property type="molecule type" value="Genomic_DNA"/>
</dbReference>
<feature type="domain" description="ORC1/DEAH AAA+ ATPase" evidence="1">
    <location>
        <begin position="42"/>
        <end position="171"/>
    </location>
</feature>
<reference evidence="2 3" key="1">
    <citation type="journal article" date="2017" name="Genome Announc.">
        <title>Complete Genome Sequences of Two Acetylene-Fermenting Pelobacter acetylenicus Strains.</title>
        <authorList>
            <person name="Sutton J.M."/>
            <person name="Baesman S.M."/>
            <person name="Fierst J.L."/>
            <person name="Poret-Peterson A.T."/>
            <person name="Oremland R.S."/>
            <person name="Dunlap D.S."/>
            <person name="Akob D.M."/>
        </authorList>
    </citation>
    <scope>NUCLEOTIDE SEQUENCE [LARGE SCALE GENOMIC DNA]</scope>
    <source>
        <strain evidence="2 3">SFB93</strain>
    </source>
</reference>
<accession>A0A1L3GPJ8</accession>
<dbReference type="PANTHER" id="PTHR35894">
    <property type="entry name" value="GENERAL SECRETION PATHWAY PROTEIN A-RELATED"/>
    <property type="match status" value="1"/>
</dbReference>